<dbReference type="InterPro" id="IPR013783">
    <property type="entry name" value="Ig-like_fold"/>
</dbReference>
<organism evidence="5 6">
    <name type="scientific">Candidatus Nitrososphaera evergladensis SR1</name>
    <dbReference type="NCBI Taxonomy" id="1459636"/>
    <lineage>
        <taxon>Archaea</taxon>
        <taxon>Nitrososphaerota</taxon>
        <taxon>Nitrososphaeria</taxon>
        <taxon>Nitrososphaerales</taxon>
        <taxon>Nitrososphaeraceae</taxon>
        <taxon>Nitrososphaera</taxon>
    </lineage>
</organism>
<dbReference type="STRING" id="1459636.NTE_01486"/>
<evidence type="ECO:0000313" key="5">
    <source>
        <dbReference type="EMBL" id="AIF83549.1"/>
    </source>
</evidence>
<keyword evidence="1" id="KW-0677">Repeat</keyword>
<protein>
    <submittedName>
        <fullName evidence="5">Putative xylanase/chitin deacetylase</fullName>
    </submittedName>
</protein>
<dbReference type="PROSITE" id="PS50825">
    <property type="entry name" value="HYR"/>
    <property type="match status" value="1"/>
</dbReference>
<keyword evidence="6" id="KW-1185">Reference proteome</keyword>
<dbReference type="Gene3D" id="2.60.40.10">
    <property type="entry name" value="Immunoglobulins"/>
    <property type="match status" value="1"/>
</dbReference>
<dbReference type="eggNOG" id="arCOG03561">
    <property type="taxonomic scope" value="Archaea"/>
</dbReference>
<evidence type="ECO:0000313" key="6">
    <source>
        <dbReference type="Proteomes" id="UP000028194"/>
    </source>
</evidence>
<sequence length="1404" mass="148965">MALFSVVLLIFNVVAIPNRSEAALAGSCNCVIFRIDDIQDYWINSVQVALMDQFINRNVNATFGIIMNFVGNDPLVVSKVREGHSSNLFELDLHGWNHVDYSQLSLQDQKNTLEMANQKLQDIWGRKSNIFIPPYNAYNVNTLNATSQLGLKIISSEFDQELPSIYDPDNPNSPNNKIYKAATGFDIKDQFGVYHLPQEVGFYTYDSEPPTKTPLSLIESRIDDAIASYGYVVITLHPQDFAVKNAQGVPSNAADQNELNDLNTLIDYAQGKQYKITTFSSVTKIPLPPIIDNVPPKVTPPADIALVTPDNPATVNSLGTATATDNIDLNPTITNNATSNLFPRGTTAVKWSATDDNNNVGTAIQYVTISPTNDAIRPAVKTTSPSAGAAISGPAAGVNILVTGTASDGQSGVKVVEVRTSTTAYQKATQTNGSSWANWYYILNIKTQGSTTVVSRATDFFANQQWDSTPISVSLAGPDITAPTITAPPSMTIEATGELTPVSLGKPFVFDNSDPSPNVTNDSPGASEATGFPLGTTTVTWTATDVSGNSASSNQAINVVDTTAPPAPQLLAPANGTVTNSPSTLSLDWSNETDIVSSSVTYDLLVDDNLDFSSPVVNQQGLTESSYAVSEALGDATYYWKVRSSDASSNKSPYSSVRSFIVDGLGPTVTASPPGGTYTVAQSVTLTASEPSSSTIYYTTDGSTPSTNSTVYTGPIAISSSTTLKFFARDTAGNNGATGTEVYVIDAAAPTVTATPQGGLYNSAQSVTLAASEPGFTIYYTTDGTTPNENSTVYAGPILISSNTDLKFFGKDGIGRTTPIVSETYTFDTTPPTVTASPPGGLYNTAQSVTLTASESSTIYYTTDGQTPTTFSPVYSSPIQISSNTDLKFFAKDTAGNEGLVVVETYVIDTVPPSVTASPPGGVYNASQSVTLTASKPGSTIYYTTDGSTPSTNSTVYSAPIPIIGQGTTTVLKFFAKDSIGNVGVVTTETYTISASSFPITHMSDTTATSGLSLYAGQQAHAEFVSPASQLVGKSIDQITLKLRKTNSPTGTAEVGVFNPDLTVKKLFGTKDAATLTSTYTDYTFSLSGLDLYTIQSGDRIGIKYAGGNSNNYMAVMLDRDAADPFDGTNTYRQQYTTSWLSFTSDDMYMILKQTHDATDTIAPTVTATPVGGTYTAAVSVTLAANEPATIYYTLDGSTPTTSSSVYTSPIQIASSTVLKFFGRDTAGNDSAPSTETYTINIPSFPVTQMSDTTATSGLSTYSAQQAHAEFVSPTSQLAGKSIDEITLKLRKTGTPTGTAEIGIFNPDLTVKKLFGTKDATTITTTYTDYTFSLSNGELYTLQSGDRIGIKYTSGSSTNFIAVMLDRDAADPFDGTNTYRQQYTTSWTSNTADDMYMILKQTHG</sequence>
<keyword evidence="5" id="KW-0858">Xylan degradation</keyword>
<dbReference type="SUPFAM" id="SSF81296">
    <property type="entry name" value="E set domains"/>
    <property type="match status" value="1"/>
</dbReference>
<keyword evidence="5" id="KW-0624">Polysaccharide degradation</keyword>
<dbReference type="OrthoDB" id="82199at2157"/>
<feature type="region of interest" description="Disordered" evidence="2">
    <location>
        <begin position="513"/>
        <end position="533"/>
    </location>
</feature>
<dbReference type="KEGG" id="nev:NTE_01486"/>
<dbReference type="EMBL" id="CP007174">
    <property type="protein sequence ID" value="AIF83549.1"/>
    <property type="molecule type" value="Genomic_DNA"/>
</dbReference>
<feature type="domain" description="NodB homology" evidence="4">
    <location>
        <begin position="29"/>
        <end position="275"/>
    </location>
</feature>
<dbReference type="Pfam" id="PF13290">
    <property type="entry name" value="CHB_HEX_C_1"/>
    <property type="match status" value="5"/>
</dbReference>
<dbReference type="Gene3D" id="3.20.20.370">
    <property type="entry name" value="Glycoside hydrolase/deacetylase"/>
    <property type="match status" value="1"/>
</dbReference>
<dbReference type="GO" id="GO:0016810">
    <property type="term" value="F:hydrolase activity, acting on carbon-nitrogen (but not peptide) bonds"/>
    <property type="evidence" value="ECO:0007669"/>
    <property type="project" value="InterPro"/>
</dbReference>
<keyword evidence="5" id="KW-0378">Hydrolase</keyword>
<accession>A0A075MW84</accession>
<evidence type="ECO:0000259" key="4">
    <source>
        <dbReference type="PROSITE" id="PS51677"/>
    </source>
</evidence>
<feature type="domain" description="HYR" evidence="3">
    <location>
        <begin position="478"/>
        <end position="561"/>
    </location>
</feature>
<dbReference type="Pfam" id="PF02494">
    <property type="entry name" value="HYR"/>
    <property type="match status" value="1"/>
</dbReference>
<dbReference type="InterPro" id="IPR011330">
    <property type="entry name" value="Glyco_hydro/deAcase_b/a-brl"/>
</dbReference>
<dbReference type="PROSITE" id="PS51677">
    <property type="entry name" value="NODB"/>
    <property type="match status" value="1"/>
</dbReference>
<dbReference type="Proteomes" id="UP000028194">
    <property type="component" value="Chromosome"/>
</dbReference>
<dbReference type="HOGENOM" id="CLU_254084_0_0_2"/>
<proteinExistence type="predicted"/>
<keyword evidence="5" id="KW-0326">Glycosidase</keyword>
<dbReference type="GO" id="GO:0045493">
    <property type="term" value="P:xylan catabolic process"/>
    <property type="evidence" value="ECO:0007669"/>
    <property type="project" value="UniProtKB-KW"/>
</dbReference>
<dbReference type="InterPro" id="IPR003410">
    <property type="entry name" value="HYR_dom"/>
</dbReference>
<dbReference type="SUPFAM" id="SSF88713">
    <property type="entry name" value="Glycoside hydrolase/deacetylase"/>
    <property type="match status" value="1"/>
</dbReference>
<keyword evidence="5" id="KW-0119">Carbohydrate metabolism</keyword>
<evidence type="ECO:0000256" key="2">
    <source>
        <dbReference type="SAM" id="MobiDB-lite"/>
    </source>
</evidence>
<dbReference type="eggNOG" id="arCOG09729">
    <property type="taxonomic scope" value="Archaea"/>
</dbReference>
<gene>
    <name evidence="5" type="ORF">NTE_01486</name>
</gene>
<evidence type="ECO:0000259" key="3">
    <source>
        <dbReference type="PROSITE" id="PS50825"/>
    </source>
</evidence>
<dbReference type="RefSeq" id="WP_148700299.1">
    <property type="nucleotide sequence ID" value="NZ_CP007174.1"/>
</dbReference>
<dbReference type="GeneID" id="41597276"/>
<dbReference type="eggNOG" id="arCOG03665">
    <property type="taxonomic scope" value="Archaea"/>
</dbReference>
<dbReference type="InterPro" id="IPR059177">
    <property type="entry name" value="GH29D-like_dom"/>
</dbReference>
<dbReference type="Gene3D" id="2.60.40.650">
    <property type="match status" value="1"/>
</dbReference>
<reference evidence="5 6" key="1">
    <citation type="journal article" date="2014" name="PLoS ONE">
        <title>Genome Sequence of Candidatus Nitrososphaera evergladensis from Group I.1b Enriched from Everglades Soil Reveals Novel Genomic Features of the Ammonia-Oxidizing Archaea.</title>
        <authorList>
            <person name="Zhalnina K.V."/>
            <person name="Dias R."/>
            <person name="Leonard M.T."/>
            <person name="Dorr de Quadros P."/>
            <person name="Camargo F.A."/>
            <person name="Drew J.C."/>
            <person name="Farmerie W.G."/>
            <person name="Daroub S.H."/>
            <person name="Triplett E.W."/>
        </authorList>
    </citation>
    <scope>NUCLEOTIDE SEQUENCE [LARGE SCALE GENOMIC DNA]</scope>
    <source>
        <strain evidence="5 6">SR1</strain>
    </source>
</reference>
<feature type="compositionally biased region" description="Polar residues" evidence="2">
    <location>
        <begin position="513"/>
        <end position="524"/>
    </location>
</feature>
<dbReference type="CDD" id="cd10917">
    <property type="entry name" value="CE4_NodB_like_6s_7s"/>
    <property type="match status" value="1"/>
</dbReference>
<dbReference type="Pfam" id="PF01522">
    <property type="entry name" value="Polysacc_deac_1"/>
    <property type="match status" value="1"/>
</dbReference>
<dbReference type="InterPro" id="IPR002509">
    <property type="entry name" value="NODB_dom"/>
</dbReference>
<dbReference type="eggNOG" id="arCOG02876">
    <property type="taxonomic scope" value="Archaea"/>
</dbReference>
<dbReference type="GO" id="GO:0016798">
    <property type="term" value="F:hydrolase activity, acting on glycosyl bonds"/>
    <property type="evidence" value="ECO:0007669"/>
    <property type="project" value="UniProtKB-KW"/>
</dbReference>
<evidence type="ECO:0000256" key="1">
    <source>
        <dbReference type="ARBA" id="ARBA00022737"/>
    </source>
</evidence>
<dbReference type="InterPro" id="IPR014756">
    <property type="entry name" value="Ig_E-set"/>
</dbReference>
<name>A0A075MW84_9ARCH</name>